<name>A0A845QJ27_9FIRM</name>
<dbReference type="RefSeq" id="WP_160201867.1">
    <property type="nucleotide sequence ID" value="NZ_QXWK01000013.1"/>
</dbReference>
<accession>A0A845QJ27</accession>
<evidence type="ECO:0000313" key="3">
    <source>
        <dbReference type="Proteomes" id="UP000446866"/>
    </source>
</evidence>
<dbReference type="Pfam" id="PF23343">
    <property type="entry name" value="REP_ORF2-G2P"/>
    <property type="match status" value="1"/>
</dbReference>
<sequence length="268" mass="32103">MKVVRETCIAGRVIDVTVRVPSGRHTEPRAKKRTVTAEKVQKNNDRMAIKKLARIINANFDKTCWHDTMTYAGNPSPEEAKKKLDRCLGRIRYRMKKRGLKFKWVVTTEWQNSKLHHHLITNAPVEMVRECWKEGHILPRPFDENPNYYKLAEYIIKETSKSFREKESPFGSRYSHSRGLIIPTPNIEEVDERQLFADPKPREGYYIDWDTVRRFEHPITGLEHLEYMMISIDEEPRIKKYYKGKPKKREENYRQYINYEEEQQSLWK</sequence>
<keyword evidence="3" id="KW-1185">Reference proteome</keyword>
<proteinExistence type="predicted"/>
<evidence type="ECO:0000313" key="2">
    <source>
        <dbReference type="EMBL" id="NBH61586.1"/>
    </source>
</evidence>
<feature type="domain" description="Replication-associated protein ORF2/G2P" evidence="1">
    <location>
        <begin position="68"/>
        <end position="162"/>
    </location>
</feature>
<comment type="caution">
    <text evidence="2">The sequence shown here is derived from an EMBL/GenBank/DDBJ whole genome shotgun (WGS) entry which is preliminary data.</text>
</comment>
<organism evidence="2 3">
    <name type="scientific">Anaerotruncus colihominis</name>
    <dbReference type="NCBI Taxonomy" id="169435"/>
    <lineage>
        <taxon>Bacteria</taxon>
        <taxon>Bacillati</taxon>
        <taxon>Bacillota</taxon>
        <taxon>Clostridia</taxon>
        <taxon>Eubacteriales</taxon>
        <taxon>Oscillospiraceae</taxon>
        <taxon>Anaerotruncus</taxon>
    </lineage>
</organism>
<dbReference type="Proteomes" id="UP000446866">
    <property type="component" value="Unassembled WGS sequence"/>
</dbReference>
<dbReference type="InterPro" id="IPR056906">
    <property type="entry name" value="ORF2/G2P_dom"/>
</dbReference>
<gene>
    <name evidence="2" type="ORF">D0435_07975</name>
</gene>
<dbReference type="AlphaFoldDB" id="A0A845QJ27"/>
<reference evidence="2 3" key="1">
    <citation type="submission" date="2018-08" db="EMBL/GenBank/DDBJ databases">
        <title>Murine metabolic-syndrome-specific gut microbial biobank.</title>
        <authorList>
            <person name="Liu C."/>
        </authorList>
    </citation>
    <scope>NUCLEOTIDE SEQUENCE [LARGE SCALE GENOMIC DNA]</scope>
    <source>
        <strain evidence="2 3">28</strain>
    </source>
</reference>
<dbReference type="EMBL" id="QXWK01000013">
    <property type="protein sequence ID" value="NBH61586.1"/>
    <property type="molecule type" value="Genomic_DNA"/>
</dbReference>
<evidence type="ECO:0000259" key="1">
    <source>
        <dbReference type="Pfam" id="PF23343"/>
    </source>
</evidence>
<protein>
    <recommendedName>
        <fullName evidence="1">Replication-associated protein ORF2/G2P domain-containing protein</fullName>
    </recommendedName>
</protein>